<dbReference type="Proteomes" id="UP000656042">
    <property type="component" value="Unassembled WGS sequence"/>
</dbReference>
<comment type="caution">
    <text evidence="1">The sequence shown here is derived from an EMBL/GenBank/DDBJ whole genome shotgun (WGS) entry which is preliminary data.</text>
</comment>
<gene>
    <name evidence="1" type="ORF">GCM10012284_03260</name>
</gene>
<evidence type="ECO:0000313" key="1">
    <source>
        <dbReference type="EMBL" id="GGK72724.1"/>
    </source>
</evidence>
<dbReference type="RefSeq" id="WP_189077201.1">
    <property type="nucleotide sequence ID" value="NZ_BMMX01000001.1"/>
</dbReference>
<dbReference type="GO" id="GO:0035251">
    <property type="term" value="F:UDP-glucosyltransferase activity"/>
    <property type="evidence" value="ECO:0007669"/>
    <property type="project" value="InterPro"/>
</dbReference>
<evidence type="ECO:0000313" key="2">
    <source>
        <dbReference type="Proteomes" id="UP000656042"/>
    </source>
</evidence>
<dbReference type="AlphaFoldDB" id="A0A8J3FKF8"/>
<dbReference type="CDD" id="cd03784">
    <property type="entry name" value="GT1_Gtf-like"/>
    <property type="match status" value="1"/>
</dbReference>
<dbReference type="PANTHER" id="PTHR48049:SF153">
    <property type="entry name" value="OS04G0525100 PROTEIN"/>
    <property type="match status" value="1"/>
</dbReference>
<dbReference type="FunFam" id="3.40.50.2000:FF:000072">
    <property type="entry name" value="Glycosyl transferase"/>
    <property type="match status" value="1"/>
</dbReference>
<dbReference type="EMBL" id="BMMX01000001">
    <property type="protein sequence ID" value="GGK72724.1"/>
    <property type="molecule type" value="Genomic_DNA"/>
</dbReference>
<protein>
    <submittedName>
        <fullName evidence="1">Oleandomycin glycosyltransferase</fullName>
    </submittedName>
</protein>
<sequence length="391" mass="42385">MARYLLAPFPLHGHVVPMVALAAELIARNHHVEVLISEPFAEVFREVGGRVTVIPIRARGGVPEQRTLGHRVRRVRRMWEVFRERRRLGRTLIEGWWSSDPDVVVADIMAIWAVRAAVTTGTPYASFHAAYAVNEAVLLDEVDRNMGPRAARVVRGLGLAKIQPGLGRKVAAGATIALVNTVPELQPGRDSFDSRYHFVGPLRRSPSEIGDTDLPWDRIAAERSIYVSTGTVFTRGPEFFRKIANAFAGTPWLVVLATSHTDPASLGPLPENVIARRHLPQSAVLERVDVFLTHAGMNSALEGLVLGKPMVLVPRASDQQESARRLVEIGVGELVPAASEGAAFVAAADRVLADASIRARLGEISGRMGRVNGPSAAADLLEKVAVAQVQP</sequence>
<dbReference type="Gene3D" id="3.40.50.2000">
    <property type="entry name" value="Glycogen Phosphorylase B"/>
    <property type="match status" value="2"/>
</dbReference>
<name>A0A8J3FKF8_9ACTN</name>
<dbReference type="InterPro" id="IPR050481">
    <property type="entry name" value="UDP-glycosyltransf_plant"/>
</dbReference>
<proteinExistence type="predicted"/>
<dbReference type="PANTHER" id="PTHR48049">
    <property type="entry name" value="GLYCOSYLTRANSFERASE"/>
    <property type="match status" value="1"/>
</dbReference>
<dbReference type="SUPFAM" id="SSF53756">
    <property type="entry name" value="UDP-Glycosyltransferase/glycogen phosphorylase"/>
    <property type="match status" value="1"/>
</dbReference>
<dbReference type="InterPro" id="IPR002213">
    <property type="entry name" value="UDP_glucos_trans"/>
</dbReference>
<reference evidence="1" key="2">
    <citation type="submission" date="2020-09" db="EMBL/GenBank/DDBJ databases">
        <authorList>
            <person name="Sun Q."/>
            <person name="Zhou Y."/>
        </authorList>
    </citation>
    <scope>NUCLEOTIDE SEQUENCE</scope>
    <source>
        <strain evidence="1">CGMCC 4.7299</strain>
    </source>
</reference>
<dbReference type="Pfam" id="PF00201">
    <property type="entry name" value="UDPGT"/>
    <property type="match status" value="1"/>
</dbReference>
<organism evidence="1 2">
    <name type="scientific">Mangrovihabitans endophyticus</name>
    <dbReference type="NCBI Taxonomy" id="1751298"/>
    <lineage>
        <taxon>Bacteria</taxon>
        <taxon>Bacillati</taxon>
        <taxon>Actinomycetota</taxon>
        <taxon>Actinomycetes</taxon>
        <taxon>Micromonosporales</taxon>
        <taxon>Micromonosporaceae</taxon>
        <taxon>Mangrovihabitans</taxon>
    </lineage>
</organism>
<reference evidence="1" key="1">
    <citation type="journal article" date="2014" name="Int. J. Syst. Evol. Microbiol.">
        <title>Complete genome sequence of Corynebacterium casei LMG S-19264T (=DSM 44701T), isolated from a smear-ripened cheese.</title>
        <authorList>
            <consortium name="US DOE Joint Genome Institute (JGI-PGF)"/>
            <person name="Walter F."/>
            <person name="Albersmeier A."/>
            <person name="Kalinowski J."/>
            <person name="Ruckert C."/>
        </authorList>
    </citation>
    <scope>NUCLEOTIDE SEQUENCE</scope>
    <source>
        <strain evidence="1">CGMCC 4.7299</strain>
    </source>
</reference>
<accession>A0A8J3FKF8</accession>
<keyword evidence="2" id="KW-1185">Reference proteome</keyword>